<keyword evidence="1" id="KW-1133">Transmembrane helix</keyword>
<dbReference type="Proteomes" id="UP000053904">
    <property type="component" value="Unassembled WGS sequence"/>
</dbReference>
<protein>
    <recommendedName>
        <fullName evidence="4">DUF4012 domain-containing protein</fullName>
    </recommendedName>
</protein>
<organism evidence="2 3">
    <name type="scientific">candidate division WS6 bacterium 34_10</name>
    <dbReference type="NCBI Taxonomy" id="1641389"/>
    <lineage>
        <taxon>Bacteria</taxon>
        <taxon>Candidatus Dojkabacteria</taxon>
    </lineage>
</organism>
<evidence type="ECO:0008006" key="4">
    <source>
        <dbReference type="Google" id="ProtNLM"/>
    </source>
</evidence>
<accession>A0A124FXC7</accession>
<dbReference type="Pfam" id="PF13196">
    <property type="entry name" value="DUF4012"/>
    <property type="match status" value="1"/>
</dbReference>
<name>A0A124FXC7_9BACT</name>
<dbReference type="EMBL" id="LGGO01000016">
    <property type="protein sequence ID" value="KUK77647.1"/>
    <property type="molecule type" value="Genomic_DNA"/>
</dbReference>
<reference evidence="3" key="1">
    <citation type="journal article" date="2015" name="MBio">
        <title>Genome-Resolved Metagenomic Analysis Reveals Roles for Candidate Phyla and Other Microbial Community Members in Biogeochemical Transformations in Oil Reservoirs.</title>
        <authorList>
            <person name="Hu P."/>
            <person name="Tom L."/>
            <person name="Singh A."/>
            <person name="Thomas B.C."/>
            <person name="Baker B.J."/>
            <person name="Piceno Y.M."/>
            <person name="Andersen G.L."/>
            <person name="Banfield J.F."/>
        </authorList>
    </citation>
    <scope>NUCLEOTIDE SEQUENCE [LARGE SCALE GENOMIC DNA]</scope>
</reference>
<sequence length="638" mass="72921">KDGEKLFTKINYKKFGLIFTIAIFVILIAYYLLSPLIGITIGSSIIYSNGKELRDNIVSYNFQEAKTNIDTIEDHLSRIKKNTQRVNWAIKLFNQEPLSRELDKVYLGLEYALDSGDSLLSGLEPLALYIQDFEPSINFESGTPSSTKEYRDYLNAIEEKSYLTEDGAYKLKLSDEIISSVVVEHFPQFTQEYVLELKSGVKEASESVNSISNLVTFLPDILGNTERKRFLILLQNEGEIRSTGGWISSYAVVGLEGGQIRELFVDDIYNAEGTLKVQNKRFNPPKSLVQALETTEYSFSLINWDPDLYNVMLEAESFIFALGNGDDLDGIITIDISFIQNLLDQWGGLEVPGENELVTSENIYNKIFEMHQEFTPGSNRKSTFLANLANEIITRLLSSDFSEYQSVSSVFIESLNEKHLQAVFKNTQATSFFDQKNWDGQLDSKYVSAPIAIDWNWGANKANLYIKRDHNLNIEISEENITYTYEINVANESTSDTYPQGDYVNYQRIYIPPEANILNIQGIEDNEYRIYNDFGFKVIGGWFNTPINSNNTLTVRYRVDRNDLGSYFPLTVQNDNVFFDINIYKQPGTKKESYVLNIGYPAQWNVIESEDLTSISNQLNRRFDLISDTEFEVSWSTL</sequence>
<feature type="transmembrane region" description="Helical" evidence="1">
    <location>
        <begin position="15"/>
        <end position="33"/>
    </location>
</feature>
<gene>
    <name evidence="2" type="ORF">XD93_0196</name>
</gene>
<dbReference type="InterPro" id="IPR025101">
    <property type="entry name" value="DUF4012"/>
</dbReference>
<keyword evidence="1" id="KW-0812">Transmembrane</keyword>
<proteinExistence type="predicted"/>
<keyword evidence="1" id="KW-0472">Membrane</keyword>
<feature type="non-terminal residue" evidence="2">
    <location>
        <position position="1"/>
    </location>
</feature>
<evidence type="ECO:0000313" key="3">
    <source>
        <dbReference type="Proteomes" id="UP000053904"/>
    </source>
</evidence>
<evidence type="ECO:0000313" key="2">
    <source>
        <dbReference type="EMBL" id="KUK77647.1"/>
    </source>
</evidence>
<dbReference type="AlphaFoldDB" id="A0A124FXC7"/>
<evidence type="ECO:0000256" key="1">
    <source>
        <dbReference type="SAM" id="Phobius"/>
    </source>
</evidence>
<comment type="caution">
    <text evidence="2">The sequence shown here is derived from an EMBL/GenBank/DDBJ whole genome shotgun (WGS) entry which is preliminary data.</text>
</comment>